<keyword evidence="2" id="KW-1185">Reference proteome</keyword>
<name>A0A3M7PLJ2_BRAPC</name>
<proteinExistence type="predicted"/>
<evidence type="ECO:0000313" key="2">
    <source>
        <dbReference type="Proteomes" id="UP000276133"/>
    </source>
</evidence>
<sequence>MKFKISQFSQFHFSKGLAKALSSPVGRTPLDVSLASSKTSGFKVVDAPQQQQQQKKGIFLNFYES</sequence>
<protein>
    <submittedName>
        <fullName evidence="1">Uncharacterized protein</fullName>
    </submittedName>
</protein>
<comment type="caution">
    <text evidence="1">The sequence shown here is derived from an EMBL/GenBank/DDBJ whole genome shotgun (WGS) entry which is preliminary data.</text>
</comment>
<dbReference type="Proteomes" id="UP000276133">
    <property type="component" value="Unassembled WGS sequence"/>
</dbReference>
<dbReference type="EMBL" id="REGN01009993">
    <property type="protein sequence ID" value="RMZ99929.1"/>
    <property type="molecule type" value="Genomic_DNA"/>
</dbReference>
<organism evidence="1 2">
    <name type="scientific">Brachionus plicatilis</name>
    <name type="common">Marine rotifer</name>
    <name type="synonym">Brachionus muelleri</name>
    <dbReference type="NCBI Taxonomy" id="10195"/>
    <lineage>
        <taxon>Eukaryota</taxon>
        <taxon>Metazoa</taxon>
        <taxon>Spiralia</taxon>
        <taxon>Gnathifera</taxon>
        <taxon>Rotifera</taxon>
        <taxon>Eurotatoria</taxon>
        <taxon>Monogononta</taxon>
        <taxon>Pseudotrocha</taxon>
        <taxon>Ploima</taxon>
        <taxon>Brachionidae</taxon>
        <taxon>Brachionus</taxon>
    </lineage>
</organism>
<accession>A0A3M7PLJ2</accession>
<evidence type="ECO:0000313" key="1">
    <source>
        <dbReference type="EMBL" id="RMZ99929.1"/>
    </source>
</evidence>
<gene>
    <name evidence="1" type="ORF">BpHYR1_038566</name>
</gene>
<dbReference type="AlphaFoldDB" id="A0A3M7PLJ2"/>
<reference evidence="1 2" key="1">
    <citation type="journal article" date="2018" name="Sci. Rep.">
        <title>Genomic signatures of local adaptation to the degree of environmental predictability in rotifers.</title>
        <authorList>
            <person name="Franch-Gras L."/>
            <person name="Hahn C."/>
            <person name="Garcia-Roger E.M."/>
            <person name="Carmona M.J."/>
            <person name="Serra M."/>
            <person name="Gomez A."/>
        </authorList>
    </citation>
    <scope>NUCLEOTIDE SEQUENCE [LARGE SCALE GENOMIC DNA]</scope>
    <source>
        <strain evidence="1">HYR1</strain>
    </source>
</reference>